<feature type="region of interest" description="Disordered" evidence="4">
    <location>
        <begin position="34"/>
        <end position="56"/>
    </location>
</feature>
<dbReference type="Proteomes" id="UP001595636">
    <property type="component" value="Unassembled WGS sequence"/>
</dbReference>
<keyword evidence="2 3" id="KW-0802">TPR repeat</keyword>
<protein>
    <submittedName>
        <fullName evidence="6">Tetratricopeptide repeat protein</fullName>
    </submittedName>
</protein>
<keyword evidence="5" id="KW-0732">Signal</keyword>
<evidence type="ECO:0000313" key="6">
    <source>
        <dbReference type="EMBL" id="MFC3626357.1"/>
    </source>
</evidence>
<evidence type="ECO:0000313" key="7">
    <source>
        <dbReference type="Proteomes" id="UP001595636"/>
    </source>
</evidence>
<dbReference type="InterPro" id="IPR011990">
    <property type="entry name" value="TPR-like_helical_dom_sf"/>
</dbReference>
<sequence length="586" mass="64231">MNALLRLFAVIAPLALSACASLQPAAPAANAQVGKSVVAEDEDEAPAPREEDNPAIPHQQLRAEWLYGLLAGEMAARGGAAAQAAETYIALARETRDPRIARRGAEFAMFAGQLKSATAALTLWLELDPEADAAREQLIIALLRGGKLAESRPLIETTLQRQPQRAAGVFVQLARLAALQSDKQGAEALISELAARYPELPEARFALIAVAAEAGDQQTVDDEFARLARIAPQWDLPVLWQVDRLRRQSSTQATAFLQQQLLSRPQSSIELNTTYIRLLAGDKRFTEAEAHARSIGSRFAANGELLYLHGLLAYQTGDFTLARQQLLAAMRAGFNDVNTLRYTLGQLADEQKQSAEARRWYLEVNGGENLLPARVRAAQIQAAGGQWREAIDSLNTLPQQVDEPVRITLSQAMLAREARQYDVALEILGAALKQTPEQAELLYERGLLLDQIGRSAEAEQDLRVVVRLKPDDVQALNALGYVMTNRGASLPEAQGYIERALKADPDNAMILDSLGWVLFKQGQSEQALQHLQASYAKLRDAEVAAHLGEVLWSLGRKDEARQVWNDAAKSAPEHPVLKETLDRLKP</sequence>
<dbReference type="SUPFAM" id="SSF48452">
    <property type="entry name" value="TPR-like"/>
    <property type="match status" value="2"/>
</dbReference>
<dbReference type="PANTHER" id="PTHR44943">
    <property type="entry name" value="CELLULOSE SYNTHASE OPERON PROTEIN C"/>
    <property type="match status" value="1"/>
</dbReference>
<accession>A0ABV7TUG6</accession>
<dbReference type="InterPro" id="IPR051685">
    <property type="entry name" value="Ycf3/AcsC/BcsC/TPR_MFPF"/>
</dbReference>
<evidence type="ECO:0000256" key="1">
    <source>
        <dbReference type="ARBA" id="ARBA00022737"/>
    </source>
</evidence>
<dbReference type="PROSITE" id="PS51257">
    <property type="entry name" value="PROKAR_LIPOPROTEIN"/>
    <property type="match status" value="1"/>
</dbReference>
<evidence type="ECO:0000256" key="2">
    <source>
        <dbReference type="ARBA" id="ARBA00022803"/>
    </source>
</evidence>
<name>A0ABV7TUG6_9NEIS</name>
<feature type="chain" id="PRO_5047499700" evidence="5">
    <location>
        <begin position="32"/>
        <end position="586"/>
    </location>
</feature>
<dbReference type="PROSITE" id="PS50005">
    <property type="entry name" value="TPR"/>
    <property type="match status" value="1"/>
</dbReference>
<evidence type="ECO:0000256" key="4">
    <source>
        <dbReference type="SAM" id="MobiDB-lite"/>
    </source>
</evidence>
<proteinExistence type="predicted"/>
<keyword evidence="7" id="KW-1185">Reference proteome</keyword>
<evidence type="ECO:0000256" key="5">
    <source>
        <dbReference type="SAM" id="SignalP"/>
    </source>
</evidence>
<dbReference type="SMART" id="SM00028">
    <property type="entry name" value="TPR"/>
    <property type="match status" value="5"/>
</dbReference>
<keyword evidence="1" id="KW-0677">Repeat</keyword>
<dbReference type="RefSeq" id="WP_390278967.1">
    <property type="nucleotide sequence ID" value="NZ_JBHRYH010000018.1"/>
</dbReference>
<dbReference type="Pfam" id="PF13432">
    <property type="entry name" value="TPR_16"/>
    <property type="match status" value="3"/>
</dbReference>
<organism evidence="6 7">
    <name type="scientific">Vogesella amnigena</name>
    <dbReference type="NCBI Taxonomy" id="1507449"/>
    <lineage>
        <taxon>Bacteria</taxon>
        <taxon>Pseudomonadati</taxon>
        <taxon>Pseudomonadota</taxon>
        <taxon>Betaproteobacteria</taxon>
        <taxon>Neisseriales</taxon>
        <taxon>Chromobacteriaceae</taxon>
        <taxon>Vogesella</taxon>
    </lineage>
</organism>
<dbReference type="InterPro" id="IPR019734">
    <property type="entry name" value="TPR_rpt"/>
</dbReference>
<comment type="caution">
    <text evidence="6">The sequence shown here is derived from an EMBL/GenBank/DDBJ whole genome shotgun (WGS) entry which is preliminary data.</text>
</comment>
<feature type="signal peptide" evidence="5">
    <location>
        <begin position="1"/>
        <end position="31"/>
    </location>
</feature>
<dbReference type="Gene3D" id="1.25.40.10">
    <property type="entry name" value="Tetratricopeptide repeat domain"/>
    <property type="match status" value="2"/>
</dbReference>
<gene>
    <name evidence="6" type="ORF">ACFOKJ_09465</name>
</gene>
<dbReference type="EMBL" id="JBHRYH010000018">
    <property type="protein sequence ID" value="MFC3626357.1"/>
    <property type="molecule type" value="Genomic_DNA"/>
</dbReference>
<dbReference type="PANTHER" id="PTHR44943:SF8">
    <property type="entry name" value="TPR REPEAT-CONTAINING PROTEIN MJ0263"/>
    <property type="match status" value="1"/>
</dbReference>
<feature type="repeat" description="TPR" evidence="3">
    <location>
        <begin position="439"/>
        <end position="472"/>
    </location>
</feature>
<reference evidence="7" key="1">
    <citation type="journal article" date="2019" name="Int. J. Syst. Evol. Microbiol.">
        <title>The Global Catalogue of Microorganisms (GCM) 10K type strain sequencing project: providing services to taxonomists for standard genome sequencing and annotation.</title>
        <authorList>
            <consortium name="The Broad Institute Genomics Platform"/>
            <consortium name="The Broad Institute Genome Sequencing Center for Infectious Disease"/>
            <person name="Wu L."/>
            <person name="Ma J."/>
        </authorList>
    </citation>
    <scope>NUCLEOTIDE SEQUENCE [LARGE SCALE GENOMIC DNA]</scope>
    <source>
        <strain evidence="7">KCTC 42195</strain>
    </source>
</reference>
<evidence type="ECO:0000256" key="3">
    <source>
        <dbReference type="PROSITE-ProRule" id="PRU00339"/>
    </source>
</evidence>